<accession>N9XUJ8</accession>
<proteinExistence type="predicted"/>
<dbReference type="HOGENOM" id="CLU_2768498_0_0_9"/>
<dbReference type="PATRIC" id="fig|999411.4.peg.555"/>
<dbReference type="EMBL" id="AGYT01000007">
    <property type="protein sequence ID" value="ENZ03388.1"/>
    <property type="molecule type" value="Genomic_DNA"/>
</dbReference>
<dbReference type="AlphaFoldDB" id="N9XUJ8"/>
<comment type="caution">
    <text evidence="1">The sequence shown here is derived from an EMBL/GenBank/DDBJ whole genome shotgun (WGS) entry which is preliminary data.</text>
</comment>
<sequence>MRVLFCSEDGDVRYKKNIEELDKIMPLIKKGMEVNFYKSKDDFLHGYVNDIMIQVDENSDEIELYVYIV</sequence>
<evidence type="ECO:0000313" key="1">
    <source>
        <dbReference type="EMBL" id="ENZ03388.1"/>
    </source>
</evidence>
<keyword evidence="2" id="KW-1185">Reference proteome</keyword>
<gene>
    <name evidence="1" type="ORF">HMPREF1092_00574</name>
</gene>
<organism evidence="1 2">
    <name type="scientific">Clostridium thermobutyricum</name>
    <dbReference type="NCBI Taxonomy" id="29372"/>
    <lineage>
        <taxon>Bacteria</taxon>
        <taxon>Bacillati</taxon>
        <taxon>Bacillota</taxon>
        <taxon>Clostridia</taxon>
        <taxon>Eubacteriales</taxon>
        <taxon>Clostridiaceae</taxon>
        <taxon>Clostridium</taxon>
    </lineage>
</organism>
<evidence type="ECO:0000313" key="2">
    <source>
        <dbReference type="Proteomes" id="UP000013097"/>
    </source>
</evidence>
<dbReference type="RefSeq" id="WP_002597078.1">
    <property type="nucleotide sequence ID" value="NZ_KB850956.1"/>
</dbReference>
<dbReference type="Proteomes" id="UP000013097">
    <property type="component" value="Unassembled WGS sequence"/>
</dbReference>
<name>N9XUJ8_9CLOT</name>
<reference evidence="1 2" key="1">
    <citation type="submission" date="2013-01" db="EMBL/GenBank/DDBJ databases">
        <title>The Genome Sequence of Clostridium colicanis 209318.</title>
        <authorList>
            <consortium name="The Broad Institute Genome Sequencing Platform"/>
            <person name="Earl A."/>
            <person name="Ward D."/>
            <person name="Feldgarden M."/>
            <person name="Gevers D."/>
            <person name="Courvalin P."/>
            <person name="Lambert T."/>
            <person name="Walker B."/>
            <person name="Young S.K."/>
            <person name="Zeng Q."/>
            <person name="Gargeya S."/>
            <person name="Fitzgerald M."/>
            <person name="Haas B."/>
            <person name="Abouelleil A."/>
            <person name="Alvarado L."/>
            <person name="Arachchi H.M."/>
            <person name="Berlin A.M."/>
            <person name="Chapman S.B."/>
            <person name="Dewar J."/>
            <person name="Goldberg J."/>
            <person name="Griggs A."/>
            <person name="Gujja S."/>
            <person name="Hansen M."/>
            <person name="Howarth C."/>
            <person name="Imamovic A."/>
            <person name="Larimer J."/>
            <person name="McCowan C."/>
            <person name="Murphy C."/>
            <person name="Neiman D."/>
            <person name="Pearson M."/>
            <person name="Priest M."/>
            <person name="Roberts A."/>
            <person name="Saif S."/>
            <person name="Shea T."/>
            <person name="Sisk P."/>
            <person name="Sykes S."/>
            <person name="Wortman J."/>
            <person name="Nusbaum C."/>
            <person name="Birren B."/>
        </authorList>
    </citation>
    <scope>NUCLEOTIDE SEQUENCE [LARGE SCALE GENOMIC DNA]</scope>
    <source>
        <strain evidence="1 2">209318</strain>
    </source>
</reference>
<protein>
    <submittedName>
        <fullName evidence="1">Uncharacterized protein</fullName>
    </submittedName>
</protein>